<dbReference type="SUPFAM" id="SSF53756">
    <property type="entry name" value="UDP-Glycosyltransferase/glycogen phosphorylase"/>
    <property type="match status" value="1"/>
</dbReference>
<evidence type="ECO:0008006" key="3">
    <source>
        <dbReference type="Google" id="ProtNLM"/>
    </source>
</evidence>
<dbReference type="PANTHER" id="PTHR30160">
    <property type="entry name" value="TETRAACYLDISACCHARIDE 4'-KINASE-RELATED"/>
    <property type="match status" value="1"/>
</dbReference>
<name>A0ABQ5TPX3_9GAMM</name>
<evidence type="ECO:0000313" key="2">
    <source>
        <dbReference type="Proteomes" id="UP001161423"/>
    </source>
</evidence>
<evidence type="ECO:0000313" key="1">
    <source>
        <dbReference type="EMBL" id="GLP98218.1"/>
    </source>
</evidence>
<dbReference type="Gene3D" id="3.40.50.2000">
    <property type="entry name" value="Glycogen Phosphorylase B"/>
    <property type="match status" value="2"/>
</dbReference>
<reference evidence="1" key="1">
    <citation type="journal article" date="2014" name="Int. J. Syst. Evol. Microbiol.">
        <title>Complete genome of a new Firmicutes species belonging to the dominant human colonic microbiota ('Ruminococcus bicirculans') reveals two chromosomes and a selective capacity to utilize plant glucans.</title>
        <authorList>
            <consortium name="NISC Comparative Sequencing Program"/>
            <person name="Wegmann U."/>
            <person name="Louis P."/>
            <person name="Goesmann A."/>
            <person name="Henrissat B."/>
            <person name="Duncan S.H."/>
            <person name="Flint H.J."/>
        </authorList>
    </citation>
    <scope>NUCLEOTIDE SEQUENCE</scope>
    <source>
        <strain evidence="1">NBRC 102424</strain>
    </source>
</reference>
<dbReference type="RefSeq" id="WP_284722069.1">
    <property type="nucleotide sequence ID" value="NZ_BSND01000003.1"/>
</dbReference>
<dbReference type="EMBL" id="BSND01000003">
    <property type="protein sequence ID" value="GLP98218.1"/>
    <property type="molecule type" value="Genomic_DNA"/>
</dbReference>
<sequence length="341" mass="39288">MKILLLRMMGLGDVASILLPAAKIMRQRYPDAELDVMTFNVGAELMGLMPEIDKVHMVTSEQWPSEMQEALPRFIDLAEYLAYEEYDQIINLDTWFMPCVLARCLKDMGLPVAGNYLQMSMQELFSSLLTFEIQQSYVQQPWQYIESTFPNMAQWFERWWDKPEYAEMAYPQFYLNQCCQFPETIDISLDSFDKTVTFPCGERQRVIALSTSGRIASKQYPYKDELKRLLEAEGYYVWSEFNGEVSMDVTLGRLAKTDLLITVATATQWLARLVDCPSYMITGPLPPSILGAEVSAEKHIDCQYCAQSKCHLDTPFACMDIKPDLIVQQVKSFFNDKDKVQ</sequence>
<protein>
    <recommendedName>
        <fullName evidence="3">ADP-heptose:LPS heptosyltransferase</fullName>
    </recommendedName>
</protein>
<dbReference type="InterPro" id="IPR051199">
    <property type="entry name" value="LPS_LOS_Heptosyltrfase"/>
</dbReference>
<keyword evidence="2" id="KW-1185">Reference proteome</keyword>
<dbReference type="PANTHER" id="PTHR30160:SF1">
    <property type="entry name" value="LIPOPOLYSACCHARIDE 1,2-N-ACETYLGLUCOSAMINETRANSFERASE-RELATED"/>
    <property type="match status" value="1"/>
</dbReference>
<organism evidence="1 2">
    <name type="scientific">Methylophaga thalassica</name>
    <dbReference type="NCBI Taxonomy" id="40223"/>
    <lineage>
        <taxon>Bacteria</taxon>
        <taxon>Pseudomonadati</taxon>
        <taxon>Pseudomonadota</taxon>
        <taxon>Gammaproteobacteria</taxon>
        <taxon>Thiotrichales</taxon>
        <taxon>Piscirickettsiaceae</taxon>
        <taxon>Methylophaga</taxon>
    </lineage>
</organism>
<accession>A0ABQ5TPX3</accession>
<reference evidence="1" key="2">
    <citation type="submission" date="2023-01" db="EMBL/GenBank/DDBJ databases">
        <title>Draft genome sequence of Methylophaga thalassica strain NBRC 102424.</title>
        <authorList>
            <person name="Sun Q."/>
            <person name="Mori K."/>
        </authorList>
    </citation>
    <scope>NUCLEOTIDE SEQUENCE</scope>
    <source>
        <strain evidence="1">NBRC 102424</strain>
    </source>
</reference>
<proteinExistence type="predicted"/>
<gene>
    <name evidence="1" type="ORF">GCM10007891_00720</name>
</gene>
<comment type="caution">
    <text evidence="1">The sequence shown here is derived from an EMBL/GenBank/DDBJ whole genome shotgun (WGS) entry which is preliminary data.</text>
</comment>
<dbReference type="Proteomes" id="UP001161423">
    <property type="component" value="Unassembled WGS sequence"/>
</dbReference>